<name>A0A9D2U8N5_9BURK</name>
<reference evidence="1" key="2">
    <citation type="submission" date="2021-04" db="EMBL/GenBank/DDBJ databases">
        <authorList>
            <person name="Gilroy R."/>
        </authorList>
    </citation>
    <scope>NUCLEOTIDE SEQUENCE</scope>
    <source>
        <strain evidence="1">9264</strain>
    </source>
</reference>
<accession>A0A9D2U8N5</accession>
<dbReference type="InterPro" id="IPR031552">
    <property type="entry name" value="ParE-like_toxin"/>
</dbReference>
<sequence length="96" mass="11068">MAKITHVLQTPVFKKSIKRLHPNQKKQLDQAIKALMHNPLLGQQKKGDLSFLRVHKFKMQTQLCLLGYSYNEGALSLELLYFGTHENCYRDLKAGL</sequence>
<dbReference type="Proteomes" id="UP000823889">
    <property type="component" value="Unassembled WGS sequence"/>
</dbReference>
<dbReference type="Pfam" id="PF15781">
    <property type="entry name" value="ParE-like_toxin"/>
    <property type="match status" value="1"/>
</dbReference>
<dbReference type="AlphaFoldDB" id="A0A9D2U8N5"/>
<comment type="caution">
    <text evidence="1">The sequence shown here is derived from an EMBL/GenBank/DDBJ whole genome shotgun (WGS) entry which is preliminary data.</text>
</comment>
<dbReference type="EMBL" id="DWUQ01000157">
    <property type="protein sequence ID" value="HJD44880.1"/>
    <property type="molecule type" value="Genomic_DNA"/>
</dbReference>
<evidence type="ECO:0000313" key="1">
    <source>
        <dbReference type="EMBL" id="HJD44880.1"/>
    </source>
</evidence>
<protein>
    <submittedName>
        <fullName evidence="1">Type II toxin-antitoxin system RelE/ParE family toxin</fullName>
    </submittedName>
</protein>
<gene>
    <name evidence="1" type="ORF">H9906_07630</name>
</gene>
<reference evidence="1" key="1">
    <citation type="journal article" date="2021" name="PeerJ">
        <title>Extensive microbial diversity within the chicken gut microbiome revealed by metagenomics and culture.</title>
        <authorList>
            <person name="Gilroy R."/>
            <person name="Ravi A."/>
            <person name="Getino M."/>
            <person name="Pursley I."/>
            <person name="Horton D.L."/>
            <person name="Alikhan N.F."/>
            <person name="Baker D."/>
            <person name="Gharbi K."/>
            <person name="Hall N."/>
            <person name="Watson M."/>
            <person name="Adriaenssens E.M."/>
            <person name="Foster-Nyarko E."/>
            <person name="Jarju S."/>
            <person name="Secka A."/>
            <person name="Antonio M."/>
            <person name="Oren A."/>
            <person name="Chaudhuri R.R."/>
            <person name="La Ragione R."/>
            <person name="Hildebrand F."/>
            <person name="Pallen M.J."/>
        </authorList>
    </citation>
    <scope>NUCLEOTIDE SEQUENCE</scope>
    <source>
        <strain evidence="1">9264</strain>
    </source>
</reference>
<organism evidence="1 2">
    <name type="scientific">Candidatus Paenalcaligenes intestinipullorum</name>
    <dbReference type="NCBI Taxonomy" id="2838718"/>
    <lineage>
        <taxon>Bacteria</taxon>
        <taxon>Pseudomonadati</taxon>
        <taxon>Pseudomonadota</taxon>
        <taxon>Betaproteobacteria</taxon>
        <taxon>Burkholderiales</taxon>
        <taxon>Alcaligenaceae</taxon>
        <taxon>Paenalcaligenes</taxon>
    </lineage>
</organism>
<proteinExistence type="predicted"/>
<evidence type="ECO:0000313" key="2">
    <source>
        <dbReference type="Proteomes" id="UP000823889"/>
    </source>
</evidence>